<dbReference type="Proteomes" id="UP000708208">
    <property type="component" value="Unassembled WGS sequence"/>
</dbReference>
<organism evidence="1 2">
    <name type="scientific">Allacma fusca</name>
    <dbReference type="NCBI Taxonomy" id="39272"/>
    <lineage>
        <taxon>Eukaryota</taxon>
        <taxon>Metazoa</taxon>
        <taxon>Ecdysozoa</taxon>
        <taxon>Arthropoda</taxon>
        <taxon>Hexapoda</taxon>
        <taxon>Collembola</taxon>
        <taxon>Symphypleona</taxon>
        <taxon>Sminthuridae</taxon>
        <taxon>Allacma</taxon>
    </lineage>
</organism>
<name>A0A8J2JVV7_9HEXA</name>
<comment type="caution">
    <text evidence="1">The sequence shown here is derived from an EMBL/GenBank/DDBJ whole genome shotgun (WGS) entry which is preliminary data.</text>
</comment>
<feature type="non-terminal residue" evidence="1">
    <location>
        <position position="216"/>
    </location>
</feature>
<proteinExistence type="predicted"/>
<keyword evidence="2" id="KW-1185">Reference proteome</keyword>
<protein>
    <submittedName>
        <fullName evidence="1">Uncharacterized protein</fullName>
    </submittedName>
</protein>
<dbReference type="EMBL" id="CAJVCH010163422">
    <property type="protein sequence ID" value="CAG7728438.1"/>
    <property type="molecule type" value="Genomic_DNA"/>
</dbReference>
<evidence type="ECO:0000313" key="1">
    <source>
        <dbReference type="EMBL" id="CAG7728438.1"/>
    </source>
</evidence>
<reference evidence="1" key="1">
    <citation type="submission" date="2021-06" db="EMBL/GenBank/DDBJ databases">
        <authorList>
            <person name="Hodson N. C."/>
            <person name="Mongue J. A."/>
            <person name="Jaron S. K."/>
        </authorList>
    </citation>
    <scope>NUCLEOTIDE SEQUENCE</scope>
</reference>
<dbReference type="AlphaFoldDB" id="A0A8J2JVV7"/>
<gene>
    <name evidence="1" type="ORF">AFUS01_LOCUS17215</name>
</gene>
<sequence length="216" mass="23789">TNCKIGFSEGRLICDLTISGHIISLTKMWRQGPWTGFRLVLTIWSLGSLIQVTWTLHATMCIGEPHQPFEGDQVSIGSGTEMVMNNTGNKMFYSSMQPESGCFDPGANHTLTINFNDNCKEMLGRQEADITVKEILAPCFFVPDPSVEVPQVIAFASNPAKRDATRLVKARFNFQADFPECGQLSETSNLEFRAFASSSATTTGSAPVLHSFKLQQ</sequence>
<accession>A0A8J2JVV7</accession>
<evidence type="ECO:0000313" key="2">
    <source>
        <dbReference type="Proteomes" id="UP000708208"/>
    </source>
</evidence>